<reference evidence="3 4" key="1">
    <citation type="submission" date="2015-05" db="EMBL/GenBank/DDBJ databases">
        <title>Draft genome sequence of the bacterium Gordonia jacobaea a new member of the Gordonia genus.</title>
        <authorList>
            <person name="Jimenez-Galisteo G."/>
            <person name="Dominguez A."/>
            <person name="Munoz E."/>
            <person name="Vinas M."/>
        </authorList>
    </citation>
    <scope>NUCLEOTIDE SEQUENCE [LARGE SCALE GENOMIC DNA]</scope>
    <source>
        <strain evidence="4">mv1</strain>
    </source>
</reference>
<sequence length="183" mass="20770">MTNAPIPSGRHRVRRDGDVVEFTRTYRAAVDDVWAAVTESDRLARWIGFFDGDPDEGHVAFTMNAEGEENMTPVRYDIRRCEPPHVLQVHTTDDAGTWDLILELDENSGITTLRLSQIVHDPEIIESTGPGWEYYLDRLSAVVTGTDPADIDFDDYYPAQREYYLTVRDRVNASANRSPDSGY</sequence>
<dbReference type="Gene3D" id="3.30.530.20">
    <property type="match status" value="1"/>
</dbReference>
<dbReference type="InterPro" id="IPR013538">
    <property type="entry name" value="ASHA1/2-like_C"/>
</dbReference>
<gene>
    <name evidence="3" type="ORF">ABW18_02325</name>
</gene>
<dbReference type="InterPro" id="IPR023393">
    <property type="entry name" value="START-like_dom_sf"/>
</dbReference>
<comment type="similarity">
    <text evidence="1">Belongs to the AHA1 family.</text>
</comment>
<dbReference type="CDD" id="cd08899">
    <property type="entry name" value="SRPBCC_CalC_Aha1-like_6"/>
    <property type="match status" value="1"/>
</dbReference>
<evidence type="ECO:0000259" key="2">
    <source>
        <dbReference type="Pfam" id="PF08327"/>
    </source>
</evidence>
<protein>
    <submittedName>
        <fullName evidence="3">Polyketide cyclase</fullName>
    </submittedName>
</protein>
<proteinExistence type="inferred from homology"/>
<dbReference type="Proteomes" id="UP000037247">
    <property type="component" value="Unassembled WGS sequence"/>
</dbReference>
<feature type="domain" description="Activator of Hsp90 ATPase homologue 1/2-like C-terminal" evidence="2">
    <location>
        <begin position="28"/>
        <end position="143"/>
    </location>
</feature>
<dbReference type="SUPFAM" id="SSF55961">
    <property type="entry name" value="Bet v1-like"/>
    <property type="match status" value="1"/>
</dbReference>
<dbReference type="Pfam" id="PF08327">
    <property type="entry name" value="AHSA1"/>
    <property type="match status" value="1"/>
</dbReference>
<dbReference type="EMBL" id="LDTZ01000013">
    <property type="protein sequence ID" value="KNA93266.1"/>
    <property type="molecule type" value="Genomic_DNA"/>
</dbReference>
<evidence type="ECO:0000313" key="4">
    <source>
        <dbReference type="Proteomes" id="UP000037247"/>
    </source>
</evidence>
<name>A0ABR5IIU9_9ACTN</name>
<organism evidence="3 4">
    <name type="scientific">Gordonia jacobaea</name>
    <dbReference type="NCBI Taxonomy" id="122202"/>
    <lineage>
        <taxon>Bacteria</taxon>
        <taxon>Bacillati</taxon>
        <taxon>Actinomycetota</taxon>
        <taxon>Actinomycetes</taxon>
        <taxon>Mycobacteriales</taxon>
        <taxon>Gordoniaceae</taxon>
        <taxon>Gordonia</taxon>
    </lineage>
</organism>
<evidence type="ECO:0000256" key="1">
    <source>
        <dbReference type="ARBA" id="ARBA00006817"/>
    </source>
</evidence>
<comment type="caution">
    <text evidence="3">The sequence shown here is derived from an EMBL/GenBank/DDBJ whole genome shotgun (WGS) entry which is preliminary data.</text>
</comment>
<dbReference type="RefSeq" id="WP_049697353.1">
    <property type="nucleotide sequence ID" value="NZ_JAQDQF010000001.1"/>
</dbReference>
<evidence type="ECO:0000313" key="3">
    <source>
        <dbReference type="EMBL" id="KNA93266.1"/>
    </source>
</evidence>
<keyword evidence="4" id="KW-1185">Reference proteome</keyword>
<accession>A0ABR5IIU9</accession>